<dbReference type="InterPro" id="IPR003778">
    <property type="entry name" value="CT_A_B"/>
</dbReference>
<dbReference type="EMBL" id="CP009416">
    <property type="protein sequence ID" value="AJD92651.1"/>
    <property type="molecule type" value="Genomic_DNA"/>
</dbReference>
<evidence type="ECO:0000313" key="5">
    <source>
        <dbReference type="EMBL" id="AJD92651.1"/>
    </source>
</evidence>
<reference evidence="5 6" key="1">
    <citation type="submission" date="2014-08" db="EMBL/GenBank/DDBJ databases">
        <title>Complete genome of a marine bacteria Jeotgalibacillus malaysiensis.</title>
        <authorList>
            <person name="Yaakop A.S."/>
            <person name="Chan K.-G."/>
            <person name="Goh K.M."/>
        </authorList>
    </citation>
    <scope>NUCLEOTIDE SEQUENCE [LARGE SCALE GENOMIC DNA]</scope>
    <source>
        <strain evidence="5 6">D5</strain>
    </source>
</reference>
<dbReference type="SMART" id="SM00797">
    <property type="entry name" value="AHS2"/>
    <property type="match status" value="1"/>
</dbReference>
<dbReference type="InterPro" id="IPR029000">
    <property type="entry name" value="Cyclophilin-like_dom_sf"/>
</dbReference>
<organism evidence="5 6">
    <name type="scientific">Jeotgalibacillus malaysiensis</name>
    <dbReference type="NCBI Taxonomy" id="1508404"/>
    <lineage>
        <taxon>Bacteria</taxon>
        <taxon>Bacillati</taxon>
        <taxon>Bacillota</taxon>
        <taxon>Bacilli</taxon>
        <taxon>Bacillales</taxon>
        <taxon>Caryophanaceae</taxon>
        <taxon>Jeotgalibacillus</taxon>
    </lineage>
</organism>
<dbReference type="STRING" id="1508404.JMA_33340"/>
<dbReference type="KEGG" id="jeo:JMA_33340"/>
<dbReference type="InterPro" id="IPR052708">
    <property type="entry name" value="PxpC"/>
</dbReference>
<dbReference type="GO" id="GO:0005524">
    <property type="term" value="F:ATP binding"/>
    <property type="evidence" value="ECO:0007669"/>
    <property type="project" value="UniProtKB-KW"/>
</dbReference>
<evidence type="ECO:0000256" key="3">
    <source>
        <dbReference type="ARBA" id="ARBA00022840"/>
    </source>
</evidence>
<evidence type="ECO:0000256" key="1">
    <source>
        <dbReference type="ARBA" id="ARBA00022741"/>
    </source>
</evidence>
<name>A0A0B5ARD8_9BACL</name>
<dbReference type="NCBIfam" id="TIGR00724">
    <property type="entry name" value="urea_amlyse_rel"/>
    <property type="match status" value="1"/>
</dbReference>
<evidence type="ECO:0000313" key="6">
    <source>
        <dbReference type="Proteomes" id="UP000031449"/>
    </source>
</evidence>
<keyword evidence="2" id="KW-0378">Hydrolase</keyword>
<proteinExistence type="predicted"/>
<dbReference type="GO" id="GO:0016787">
    <property type="term" value="F:hydrolase activity"/>
    <property type="evidence" value="ECO:0007669"/>
    <property type="project" value="UniProtKB-KW"/>
</dbReference>
<dbReference type="PANTHER" id="PTHR43309:SF5">
    <property type="entry name" value="5-OXOPROLINASE SUBUNIT C"/>
    <property type="match status" value="1"/>
</dbReference>
<evidence type="ECO:0000259" key="4">
    <source>
        <dbReference type="SMART" id="SM00797"/>
    </source>
</evidence>
<feature type="domain" description="Carboxyltransferase" evidence="4">
    <location>
        <begin position="23"/>
        <end position="313"/>
    </location>
</feature>
<dbReference type="HOGENOM" id="CLU_028967_0_0_9"/>
<keyword evidence="3" id="KW-0067">ATP-binding</keyword>
<dbReference type="Pfam" id="PF02626">
    <property type="entry name" value="CT_A_B"/>
    <property type="match status" value="1"/>
</dbReference>
<dbReference type="OrthoDB" id="9782422at2"/>
<dbReference type="BioCyc" id="JESP1508404:G14D9-12615-MONOMER"/>
<dbReference type="SUPFAM" id="SSF50891">
    <property type="entry name" value="Cyclophilin-like"/>
    <property type="match status" value="1"/>
</dbReference>
<accession>A0A0B5ARD8</accession>
<dbReference type="Gene3D" id="2.40.100.10">
    <property type="entry name" value="Cyclophilin-like"/>
    <property type="match status" value="1"/>
</dbReference>
<keyword evidence="1" id="KW-0547">Nucleotide-binding</keyword>
<gene>
    <name evidence="5" type="ORF">JMA_33340</name>
</gene>
<sequence>MMKVVEPGLLSSIQDNGRRGHQESGMIISGVMDIFSMRIANHLVGNAEDEAVLEITLTGPTIEFQEDQLIAICGADFSATIDDKPAPLWRPVVVKEGSTLHMKFSKVGCRGVIAVGGGFDVPKVLGSKSTYLRAKIGGYEGRGLEKEDILSIGERSSRSQEIFEKVDQTPIDWSVSGAYTNHIYNRSVMRVIPGKQYDDFTKDSRACFFEQDYKISKRSDRMGFRLDGENLECGLNGDMLSEGVAFGTVQVPADGQPIILLADRQTLGGYPKIGQVASVDLPALIQKKPGEAISFEEISIQEAQQLFKQREKEWQELKRMIEMKLEGLDG</sequence>
<dbReference type="PANTHER" id="PTHR43309">
    <property type="entry name" value="5-OXOPROLINASE SUBUNIT C"/>
    <property type="match status" value="1"/>
</dbReference>
<dbReference type="AlphaFoldDB" id="A0A0B5ARD8"/>
<keyword evidence="6" id="KW-1185">Reference proteome</keyword>
<dbReference type="Proteomes" id="UP000031449">
    <property type="component" value="Chromosome"/>
</dbReference>
<evidence type="ECO:0000256" key="2">
    <source>
        <dbReference type="ARBA" id="ARBA00022801"/>
    </source>
</evidence>
<protein>
    <submittedName>
        <fullName evidence="5">KipI antagonist</fullName>
    </submittedName>
</protein>